<dbReference type="EMBL" id="JAGDFM010000200">
    <property type="protein sequence ID" value="KAG7382674.1"/>
    <property type="molecule type" value="Genomic_DNA"/>
</dbReference>
<gene>
    <name evidence="2" type="ORF">PHYPSEUDO_004644</name>
</gene>
<name>A0A8T1VT60_9STRA</name>
<reference evidence="2" key="1">
    <citation type="submission" date="2021-02" db="EMBL/GenBank/DDBJ databases">
        <authorList>
            <person name="Palmer J.M."/>
        </authorList>
    </citation>
    <scope>NUCLEOTIDE SEQUENCE</scope>
    <source>
        <strain evidence="2">SCRP734</strain>
    </source>
</reference>
<protein>
    <submittedName>
        <fullName evidence="2">Uncharacterized protein</fullName>
    </submittedName>
</protein>
<feature type="compositionally biased region" description="Acidic residues" evidence="1">
    <location>
        <begin position="42"/>
        <end position="56"/>
    </location>
</feature>
<evidence type="ECO:0000313" key="2">
    <source>
        <dbReference type="EMBL" id="KAG7382674.1"/>
    </source>
</evidence>
<feature type="region of interest" description="Disordered" evidence="1">
    <location>
        <begin position="1"/>
        <end position="85"/>
    </location>
</feature>
<keyword evidence="3" id="KW-1185">Reference proteome</keyword>
<evidence type="ECO:0000256" key="1">
    <source>
        <dbReference type="SAM" id="MobiDB-lite"/>
    </source>
</evidence>
<dbReference type="OrthoDB" id="99844at2759"/>
<feature type="compositionally biased region" description="Basic and acidic residues" evidence="1">
    <location>
        <begin position="11"/>
        <end position="23"/>
    </location>
</feature>
<proteinExistence type="predicted"/>
<dbReference type="AlphaFoldDB" id="A0A8T1VT60"/>
<dbReference type="Proteomes" id="UP000694044">
    <property type="component" value="Unassembled WGS sequence"/>
</dbReference>
<organism evidence="2 3">
    <name type="scientific">Phytophthora pseudosyringae</name>
    <dbReference type="NCBI Taxonomy" id="221518"/>
    <lineage>
        <taxon>Eukaryota</taxon>
        <taxon>Sar</taxon>
        <taxon>Stramenopiles</taxon>
        <taxon>Oomycota</taxon>
        <taxon>Peronosporomycetes</taxon>
        <taxon>Peronosporales</taxon>
        <taxon>Peronosporaceae</taxon>
        <taxon>Phytophthora</taxon>
    </lineage>
</organism>
<comment type="caution">
    <text evidence="2">The sequence shown here is derived from an EMBL/GenBank/DDBJ whole genome shotgun (WGS) entry which is preliminary data.</text>
</comment>
<evidence type="ECO:0000313" key="3">
    <source>
        <dbReference type="Proteomes" id="UP000694044"/>
    </source>
</evidence>
<accession>A0A8T1VT60</accession>
<sequence>MCYEVSALSHELNEKVGGERDCEAEFLDSNENDPQNLKLGQDDEDTESDEMPEEEEAKPKPRIAPTSTETNTDNEFEPEDDRGLTVGNVRHEPIGESRVVALNAAAETLCSLGCDEFNSATSSPGIDLVLDDIWPSRTVLRSGSIVLTNVLDNEPLLPGITMDGIEKQAERHTMETRQQFKKREAPKATMPQAAKRVMRDMNVRLRERAELVPRCAASQPVRFALNEAIALVERRQGTREDPSIRGFVLAVTEAARVLVEVLDFEQAKKNVNDMELIATVAVENLETELTSGEVRMMWTMVKGLQRLHDIFPESTKRVHRACLLFQKYLLKEYEVPAEVASDFKVQLTTTINELDRSLPQGMQPLADASKKISSIDQLLQGQYENWNPRTEPRFGGSLAAIQRFCSEQPGVTWDRLYVSICRACSKRSRSTFVWTADLTSEPPKRRASSFSELGFRNENRAKKDFSYVTSYEAYASYPLQVTKPSYKLKIFEELIDRLQWIFNAVGATEDQSLLPLHRLTQLNKCFSTLVKLCDNGDSLNLEGIPFMLLDLFPPGAHPEFVYPSVE</sequence>